<dbReference type="VEuPathDB" id="VectorBase:ACUA019183"/>
<reference evidence="2" key="1">
    <citation type="submission" date="2013-09" db="EMBL/GenBank/DDBJ databases">
        <title>The Genome Sequence of Anopheles culicifacies species A.</title>
        <authorList>
            <consortium name="The Broad Institute Genomics Platform"/>
            <person name="Neafsey D.E."/>
            <person name="Besansky N."/>
            <person name="Howell P."/>
            <person name="Walton C."/>
            <person name="Young S.K."/>
            <person name="Zeng Q."/>
            <person name="Gargeya S."/>
            <person name="Fitzgerald M."/>
            <person name="Haas B."/>
            <person name="Abouelleil A."/>
            <person name="Allen A.W."/>
            <person name="Alvarado L."/>
            <person name="Arachchi H.M."/>
            <person name="Berlin A.M."/>
            <person name="Chapman S.B."/>
            <person name="Gainer-Dewar J."/>
            <person name="Goldberg J."/>
            <person name="Griggs A."/>
            <person name="Gujja S."/>
            <person name="Hansen M."/>
            <person name="Howarth C."/>
            <person name="Imamovic A."/>
            <person name="Ireland A."/>
            <person name="Larimer J."/>
            <person name="McCowan C."/>
            <person name="Murphy C."/>
            <person name="Pearson M."/>
            <person name="Poon T.W."/>
            <person name="Priest M."/>
            <person name="Roberts A."/>
            <person name="Saif S."/>
            <person name="Shea T."/>
            <person name="Sisk P."/>
            <person name="Sykes S."/>
            <person name="Wortman J."/>
            <person name="Nusbaum C."/>
            <person name="Birren B."/>
        </authorList>
    </citation>
    <scope>NUCLEOTIDE SEQUENCE [LARGE SCALE GENOMIC DNA]</scope>
    <source>
        <strain evidence="2">A-37</strain>
    </source>
</reference>
<evidence type="ECO:0000313" key="2">
    <source>
        <dbReference type="Proteomes" id="UP000075883"/>
    </source>
</evidence>
<proteinExistence type="predicted"/>
<evidence type="ECO:0000313" key="1">
    <source>
        <dbReference type="EnsemblMetazoa" id="ACUA019183-PA"/>
    </source>
</evidence>
<dbReference type="STRING" id="139723.A0A182MIM7"/>
<protein>
    <submittedName>
        <fullName evidence="1">Uncharacterized protein</fullName>
    </submittedName>
</protein>
<dbReference type="EnsemblMetazoa" id="ACUA019183-RA">
    <property type="protein sequence ID" value="ACUA019183-PA"/>
    <property type="gene ID" value="ACUA019183"/>
</dbReference>
<reference evidence="1" key="2">
    <citation type="submission" date="2020-05" db="UniProtKB">
        <authorList>
            <consortium name="EnsemblMetazoa"/>
        </authorList>
    </citation>
    <scope>IDENTIFICATION</scope>
    <source>
        <strain evidence="1">A-37</strain>
    </source>
</reference>
<name>A0A182MIM7_9DIPT</name>
<dbReference type="EMBL" id="AXCM01007788">
    <property type="status" value="NOT_ANNOTATED_CDS"/>
    <property type="molecule type" value="Genomic_DNA"/>
</dbReference>
<organism evidence="1 2">
    <name type="scientific">Anopheles culicifacies</name>
    <dbReference type="NCBI Taxonomy" id="139723"/>
    <lineage>
        <taxon>Eukaryota</taxon>
        <taxon>Metazoa</taxon>
        <taxon>Ecdysozoa</taxon>
        <taxon>Arthropoda</taxon>
        <taxon>Hexapoda</taxon>
        <taxon>Insecta</taxon>
        <taxon>Pterygota</taxon>
        <taxon>Neoptera</taxon>
        <taxon>Endopterygota</taxon>
        <taxon>Diptera</taxon>
        <taxon>Nematocera</taxon>
        <taxon>Culicoidea</taxon>
        <taxon>Culicidae</taxon>
        <taxon>Anophelinae</taxon>
        <taxon>Anopheles</taxon>
        <taxon>culicifacies species complex</taxon>
    </lineage>
</organism>
<keyword evidence="2" id="KW-1185">Reference proteome</keyword>
<dbReference type="AlphaFoldDB" id="A0A182MIM7"/>
<dbReference type="Proteomes" id="UP000075883">
    <property type="component" value="Unassembled WGS sequence"/>
</dbReference>
<sequence length="228" mass="23999">MALMRYFLIVIPHGPLNDVLLPELVTDGVLVLVLYSSNHASPRGDPFASSIPLASNENRGEKSPSTVGQLVSNGTVSVWSTSSAGIDTVLATTLGTTVTPKTYSTGQLHQTGLSLQPNGNGNGHNGTAVHHHPNVGNGTGLNHAHLHLGSNGNSHSGSIGNNSTHSLTPHGGHGATSWNNRTSICSTHNKFDHLSPYKLLYSGCIPRFANVTSTNKPNFDSKRLMTCP</sequence>
<accession>A0A182MIM7</accession>